<comment type="caution">
    <text evidence="12">The sequence shown here is derived from an EMBL/GenBank/DDBJ whole genome shotgun (WGS) entry which is preliminary data.</text>
</comment>
<evidence type="ECO:0000256" key="3">
    <source>
        <dbReference type="ARBA" id="ARBA00005096"/>
    </source>
</evidence>
<dbReference type="AlphaFoldDB" id="A0A0A0JU78"/>
<comment type="similarity">
    <text evidence="4">Belongs to the nitrite and sulfite reductase 4Fe-4S domain family.</text>
</comment>
<evidence type="ECO:0000259" key="10">
    <source>
        <dbReference type="Pfam" id="PF04324"/>
    </source>
</evidence>
<dbReference type="GO" id="GO:0016491">
    <property type="term" value="F:oxidoreductase activity"/>
    <property type="evidence" value="ECO:0007669"/>
    <property type="project" value="UniProtKB-KW"/>
</dbReference>
<evidence type="ECO:0000256" key="6">
    <source>
        <dbReference type="ARBA" id="ARBA00022723"/>
    </source>
</evidence>
<dbReference type="GO" id="GO:0051536">
    <property type="term" value="F:iron-sulfur cluster binding"/>
    <property type="evidence" value="ECO:0007669"/>
    <property type="project" value="UniProtKB-KW"/>
</dbReference>
<dbReference type="Pfam" id="PF04324">
    <property type="entry name" value="Fer2_BFD"/>
    <property type="match status" value="1"/>
</dbReference>
<evidence type="ECO:0000256" key="2">
    <source>
        <dbReference type="ARBA" id="ARBA00001966"/>
    </source>
</evidence>
<evidence type="ECO:0000256" key="1">
    <source>
        <dbReference type="ARBA" id="ARBA00001929"/>
    </source>
</evidence>
<keyword evidence="5" id="KW-0349">Heme</keyword>
<dbReference type="Pfam" id="PF07992">
    <property type="entry name" value="Pyr_redox_2"/>
    <property type="match status" value="1"/>
</dbReference>
<evidence type="ECO:0000259" key="11">
    <source>
        <dbReference type="Pfam" id="PF07992"/>
    </source>
</evidence>
<keyword evidence="13" id="KW-1185">Reference proteome</keyword>
<sequence>MRLIVIGNGMVGARFVEDLLARDTAGKYEVTVIGEEACEPYNRVLLSEVVAGRYELSSLTLPSPDHPRLTVLRGTSASSIDREDRVVVTIDGSRHRYDQLVIATGAAARIPPLDGLDPTPGRLPRGVHALRSIDDAREIVAATLNSRRAVVLGAGVLGIEAASGLAQRGCTVTLVHPADALMERQLDGSASSVLASAMPDVGITPRVGVGAAAAVVADGRLTGIRLTDGEVVESDLLLVATGTIANTAIARDAGLACERGIVVDDASRTADRRIFAIGDCAQPPSGAMGLVALGWDQARRLADLLTSASLPSRDGGTGSDVVRVKAHGLDVVTMGVCGGARPDAPTQRSLTLSDPATGRHVEVVVEGDRLVGATCIGAGQVAADLVATYTRRTPVPSDPAHLLLSALSPAIVTATSPDALADDAAVCRCNSVTKADITSAHTCGSRTVEEVAQATRATTGCGGCTDEVCALIDWLNERDPAAVRA</sequence>
<dbReference type="Gene3D" id="1.10.10.1100">
    <property type="entry name" value="BFD-like [2Fe-2S]-binding domain"/>
    <property type="match status" value="1"/>
</dbReference>
<dbReference type="InterPro" id="IPR041854">
    <property type="entry name" value="BFD-like_2Fe2S-bd_dom_sf"/>
</dbReference>
<dbReference type="InterPro" id="IPR052034">
    <property type="entry name" value="NasD-like"/>
</dbReference>
<keyword evidence="9" id="KW-0411">Iron-sulfur</keyword>
<dbReference type="InterPro" id="IPR007419">
    <property type="entry name" value="BFD-like_2Fe2S-bd_dom"/>
</dbReference>
<dbReference type="InterPro" id="IPR036188">
    <property type="entry name" value="FAD/NAD-bd_sf"/>
</dbReference>
<dbReference type="Proteomes" id="UP000030011">
    <property type="component" value="Unassembled WGS sequence"/>
</dbReference>
<dbReference type="PRINTS" id="PR00368">
    <property type="entry name" value="FADPNR"/>
</dbReference>
<keyword evidence="8" id="KW-0408">Iron</keyword>
<dbReference type="GO" id="GO:0046872">
    <property type="term" value="F:metal ion binding"/>
    <property type="evidence" value="ECO:0007669"/>
    <property type="project" value="UniProtKB-KW"/>
</dbReference>
<dbReference type="RefSeq" id="WP_035902015.1">
    <property type="nucleotide sequence ID" value="NZ_AVPK01000001.1"/>
</dbReference>
<evidence type="ECO:0000256" key="9">
    <source>
        <dbReference type="ARBA" id="ARBA00023014"/>
    </source>
</evidence>
<keyword evidence="7" id="KW-0560">Oxidoreductase</keyword>
<reference evidence="12 13" key="1">
    <citation type="submission" date="2013-08" db="EMBL/GenBank/DDBJ databases">
        <title>The genome sequence of Knoellia subterranea.</title>
        <authorList>
            <person name="Zhu W."/>
            <person name="Wang G."/>
        </authorList>
    </citation>
    <scope>NUCLEOTIDE SEQUENCE [LARGE SCALE GENOMIC DNA]</scope>
    <source>
        <strain evidence="12 13">KCTC 19937</strain>
    </source>
</reference>
<evidence type="ECO:0000256" key="5">
    <source>
        <dbReference type="ARBA" id="ARBA00022617"/>
    </source>
</evidence>
<dbReference type="InterPro" id="IPR023753">
    <property type="entry name" value="FAD/NAD-binding_dom"/>
</dbReference>
<protein>
    <submittedName>
        <fullName evidence="12">FAD-dependent pyridine nucleotide-disulfide oxidoreductase</fullName>
    </submittedName>
</protein>
<dbReference type="eggNOG" id="COG1251">
    <property type="taxonomic scope" value="Bacteria"/>
</dbReference>
<name>A0A0A0JU78_9MICO</name>
<evidence type="ECO:0000313" key="12">
    <source>
        <dbReference type="EMBL" id="KGN39226.1"/>
    </source>
</evidence>
<proteinExistence type="inferred from homology"/>
<dbReference type="SUPFAM" id="SSF51905">
    <property type="entry name" value="FAD/NAD(P)-binding domain"/>
    <property type="match status" value="2"/>
</dbReference>
<evidence type="ECO:0000256" key="7">
    <source>
        <dbReference type="ARBA" id="ARBA00023002"/>
    </source>
</evidence>
<accession>A0A0A0JU78</accession>
<organism evidence="12 13">
    <name type="scientific">Knoellia subterranea KCTC 19937</name>
    <dbReference type="NCBI Taxonomy" id="1385521"/>
    <lineage>
        <taxon>Bacteria</taxon>
        <taxon>Bacillati</taxon>
        <taxon>Actinomycetota</taxon>
        <taxon>Actinomycetes</taxon>
        <taxon>Micrococcales</taxon>
        <taxon>Intrasporangiaceae</taxon>
        <taxon>Knoellia</taxon>
    </lineage>
</organism>
<dbReference type="PANTHER" id="PTHR43809:SF1">
    <property type="entry name" value="NITRITE REDUCTASE (NADH) LARGE SUBUNIT"/>
    <property type="match status" value="1"/>
</dbReference>
<evidence type="ECO:0000256" key="8">
    <source>
        <dbReference type="ARBA" id="ARBA00023004"/>
    </source>
</evidence>
<dbReference type="STRING" id="1385521.N803_01645"/>
<comment type="cofactor">
    <cofactor evidence="2">
        <name>[4Fe-4S] cluster</name>
        <dbReference type="ChEBI" id="CHEBI:49883"/>
    </cofactor>
</comment>
<comment type="pathway">
    <text evidence="3">Nitrogen metabolism; nitrate reduction (assimilation).</text>
</comment>
<dbReference type="EMBL" id="AVPK01000001">
    <property type="protein sequence ID" value="KGN39226.1"/>
    <property type="molecule type" value="Genomic_DNA"/>
</dbReference>
<comment type="cofactor">
    <cofactor evidence="1">
        <name>siroheme</name>
        <dbReference type="ChEBI" id="CHEBI:60052"/>
    </cofactor>
</comment>
<gene>
    <name evidence="12" type="ORF">N803_01645</name>
</gene>
<dbReference type="PANTHER" id="PTHR43809">
    <property type="entry name" value="NITRITE REDUCTASE (NADH) LARGE SUBUNIT"/>
    <property type="match status" value="1"/>
</dbReference>
<dbReference type="Gene3D" id="3.50.50.60">
    <property type="entry name" value="FAD/NAD(P)-binding domain"/>
    <property type="match status" value="2"/>
</dbReference>
<evidence type="ECO:0000313" key="13">
    <source>
        <dbReference type="Proteomes" id="UP000030011"/>
    </source>
</evidence>
<feature type="domain" description="FAD/NAD(P)-binding" evidence="11">
    <location>
        <begin position="2"/>
        <end position="288"/>
    </location>
</feature>
<evidence type="ECO:0000256" key="4">
    <source>
        <dbReference type="ARBA" id="ARBA00010429"/>
    </source>
</evidence>
<keyword evidence="6" id="KW-0479">Metal-binding</keyword>
<dbReference type="OrthoDB" id="1145at2"/>
<feature type="domain" description="BFD-like [2Fe-2S]-binding" evidence="10">
    <location>
        <begin position="426"/>
        <end position="473"/>
    </location>
</feature>